<dbReference type="AlphaFoldDB" id="A0A180G7C4"/>
<dbReference type="Proteomes" id="UP000005240">
    <property type="component" value="Unassembled WGS sequence"/>
</dbReference>
<feature type="region of interest" description="Disordered" evidence="1">
    <location>
        <begin position="123"/>
        <end position="146"/>
    </location>
</feature>
<feature type="compositionally biased region" description="Polar residues" evidence="1">
    <location>
        <begin position="37"/>
        <end position="51"/>
    </location>
</feature>
<feature type="compositionally biased region" description="Pro residues" evidence="1">
    <location>
        <begin position="60"/>
        <end position="71"/>
    </location>
</feature>
<accession>A0A180G7C4</accession>
<name>A0A180G7C4_PUCT1</name>
<keyword evidence="4" id="KW-1185">Reference proteome</keyword>
<protein>
    <submittedName>
        <fullName evidence="2 3">Uncharacterized protein</fullName>
    </submittedName>
</protein>
<reference evidence="3 4" key="3">
    <citation type="journal article" date="2017" name="G3 (Bethesda)">
        <title>Comparative analysis highlights variable genome content of wheat rusts and divergence of the mating loci.</title>
        <authorList>
            <person name="Cuomo C.A."/>
            <person name="Bakkeren G."/>
            <person name="Khalil H.B."/>
            <person name="Panwar V."/>
            <person name="Joly D."/>
            <person name="Linning R."/>
            <person name="Sakthikumar S."/>
            <person name="Song X."/>
            <person name="Adiconis X."/>
            <person name="Fan L."/>
            <person name="Goldberg J.M."/>
            <person name="Levin J.Z."/>
            <person name="Young S."/>
            <person name="Zeng Q."/>
            <person name="Anikster Y."/>
            <person name="Bruce M."/>
            <person name="Wang M."/>
            <person name="Yin C."/>
            <person name="McCallum B."/>
            <person name="Szabo L.J."/>
            <person name="Hulbert S."/>
            <person name="Chen X."/>
            <person name="Fellers J.P."/>
        </authorList>
    </citation>
    <scope>NUCLEOTIDE SEQUENCE</scope>
    <source>
        <strain evidence="3">isolate 1-1 / race 1 (BBBD)</strain>
        <strain evidence="4">Isolate 1-1 / race 1 (BBBD)</strain>
    </source>
</reference>
<reference evidence="3" key="4">
    <citation type="submission" date="2025-05" db="UniProtKB">
        <authorList>
            <consortium name="EnsemblFungi"/>
        </authorList>
    </citation>
    <scope>IDENTIFICATION</scope>
    <source>
        <strain evidence="3">isolate 1-1 / race 1 (BBBD)</strain>
    </source>
</reference>
<dbReference type="VEuPathDB" id="FungiDB:PTTG_07981"/>
<feature type="compositionally biased region" description="Basic and acidic residues" evidence="1">
    <location>
        <begin position="83"/>
        <end position="95"/>
    </location>
</feature>
<evidence type="ECO:0000313" key="3">
    <source>
        <dbReference type="EnsemblFungi" id="PTTG_07981-t43_1-p1"/>
    </source>
</evidence>
<organism evidence="2">
    <name type="scientific">Puccinia triticina (isolate 1-1 / race 1 (BBBD))</name>
    <name type="common">Brown leaf rust fungus</name>
    <dbReference type="NCBI Taxonomy" id="630390"/>
    <lineage>
        <taxon>Eukaryota</taxon>
        <taxon>Fungi</taxon>
        <taxon>Dikarya</taxon>
        <taxon>Basidiomycota</taxon>
        <taxon>Pucciniomycotina</taxon>
        <taxon>Pucciniomycetes</taxon>
        <taxon>Pucciniales</taxon>
        <taxon>Pucciniaceae</taxon>
        <taxon>Puccinia</taxon>
    </lineage>
</organism>
<dbReference type="EMBL" id="ADAS02000195">
    <property type="protein sequence ID" value="OAV88232.1"/>
    <property type="molecule type" value="Genomic_DNA"/>
</dbReference>
<evidence type="ECO:0000313" key="4">
    <source>
        <dbReference type="Proteomes" id="UP000005240"/>
    </source>
</evidence>
<feature type="region of interest" description="Disordered" evidence="1">
    <location>
        <begin position="201"/>
        <end position="225"/>
    </location>
</feature>
<feature type="compositionally biased region" description="Polar residues" evidence="1">
    <location>
        <begin position="96"/>
        <end position="106"/>
    </location>
</feature>
<reference evidence="2" key="1">
    <citation type="submission" date="2009-11" db="EMBL/GenBank/DDBJ databases">
        <authorList>
            <consortium name="The Broad Institute Genome Sequencing Platform"/>
            <person name="Ward D."/>
            <person name="Feldgarden M."/>
            <person name="Earl A."/>
            <person name="Young S.K."/>
            <person name="Zeng Q."/>
            <person name="Koehrsen M."/>
            <person name="Alvarado L."/>
            <person name="Berlin A."/>
            <person name="Bochicchio J."/>
            <person name="Borenstein D."/>
            <person name="Chapman S.B."/>
            <person name="Chen Z."/>
            <person name="Engels R."/>
            <person name="Freedman E."/>
            <person name="Gellesch M."/>
            <person name="Goldberg J."/>
            <person name="Griggs A."/>
            <person name="Gujja S."/>
            <person name="Heilman E."/>
            <person name="Heiman D."/>
            <person name="Hepburn T."/>
            <person name="Howarth C."/>
            <person name="Jen D."/>
            <person name="Larson L."/>
            <person name="Lewis B."/>
            <person name="Mehta T."/>
            <person name="Park D."/>
            <person name="Pearson M."/>
            <person name="Roberts A."/>
            <person name="Saif S."/>
            <person name="Shea T."/>
            <person name="Shenoy N."/>
            <person name="Sisk P."/>
            <person name="Stolte C."/>
            <person name="Sykes S."/>
            <person name="Thomson T."/>
            <person name="Walk T."/>
            <person name="White J."/>
            <person name="Yandava C."/>
            <person name="Izard J."/>
            <person name="Baranova O.V."/>
            <person name="Blanton J.M."/>
            <person name="Tanner A.C."/>
            <person name="Dewhirst F.E."/>
            <person name="Haas B."/>
            <person name="Nusbaum C."/>
            <person name="Birren B."/>
        </authorList>
    </citation>
    <scope>NUCLEOTIDE SEQUENCE [LARGE SCALE GENOMIC DNA]</scope>
    <source>
        <strain evidence="2">1-1 BBBD Race 1</strain>
    </source>
</reference>
<evidence type="ECO:0000313" key="2">
    <source>
        <dbReference type="EMBL" id="OAV88232.1"/>
    </source>
</evidence>
<proteinExistence type="predicted"/>
<reference evidence="2" key="2">
    <citation type="submission" date="2016-05" db="EMBL/GenBank/DDBJ databases">
        <title>Comparative analysis highlights variable genome content of wheat rusts and divergence of the mating loci.</title>
        <authorList>
            <person name="Cuomo C.A."/>
            <person name="Bakkeren G."/>
            <person name="Szabo L."/>
            <person name="Khalil H."/>
            <person name="Joly D."/>
            <person name="Goldberg J."/>
            <person name="Young S."/>
            <person name="Zeng Q."/>
            <person name="Fellers J."/>
        </authorList>
    </citation>
    <scope>NUCLEOTIDE SEQUENCE [LARGE SCALE GENOMIC DNA]</scope>
    <source>
        <strain evidence="2">1-1 BBBD Race 1</strain>
    </source>
</reference>
<gene>
    <name evidence="2" type="ORF">PTTG_07981</name>
</gene>
<feature type="compositionally biased region" description="Polar residues" evidence="1">
    <location>
        <begin position="201"/>
        <end position="213"/>
    </location>
</feature>
<dbReference type="EnsemblFungi" id="PTTG_07981-t43_1">
    <property type="protein sequence ID" value="PTTG_07981-t43_1-p1"/>
    <property type="gene ID" value="PTTG_07981"/>
</dbReference>
<evidence type="ECO:0000256" key="1">
    <source>
        <dbReference type="SAM" id="MobiDB-lite"/>
    </source>
</evidence>
<feature type="region of interest" description="Disordered" evidence="1">
    <location>
        <begin position="23"/>
        <end position="109"/>
    </location>
</feature>
<sequence>MLPGAANEFFPISRGLGCAGGRFLGPIGAQHLPARSAKSQNLPAPNASSSKNRSRREASPLPPPPTPPLPLSPSDEGSDDDNRDLRIADSDHSRNSSDGITRNDQSGLALDPEIEKLDDQFHKDNPGLRLLSPQPPPATTTDDSSATIEREMLANLLTKFGGETNQLDAKHFQDAMDILKTPGAPVIFLVYHEMLRKQQGSQAAANGRQMNTITEDEAPAPKADQYSQALRDRICDLSKEAFLHPHLLSYTCGRAKPRAADKSMLSFTLKSLQELPLEFRRREIPGAFDGKDKAAYKRLVKVVREIQWHVRYSVREILLSNIVPPKAKKITFIDDVEVPDRHTLADSILHHLQPDGASANGNQASNSNQQIIFVARVAHMRLQTIDNVMNPTLGQPSQWDLISEKIKELATRGADYRAAWGQAILSKDEAIFGKIKGSTKTFGEVRHGDDILTPLPDEHDVQLKLDRLLQSQAGRPCGSSGPSH</sequence>